<reference evidence="10" key="1">
    <citation type="submission" date="2022-07" db="EMBL/GenBank/DDBJ databases">
        <authorList>
            <person name="Trinca V."/>
            <person name="Uliana J.V.C."/>
            <person name="Torres T.T."/>
            <person name="Ward R.J."/>
            <person name="Monesi N."/>
        </authorList>
    </citation>
    <scope>NUCLEOTIDE SEQUENCE</scope>
    <source>
        <strain evidence="10">HSMRA1968</strain>
        <tissue evidence="10">Whole embryos</tissue>
    </source>
</reference>
<evidence type="ECO:0000313" key="11">
    <source>
        <dbReference type="Proteomes" id="UP001151699"/>
    </source>
</evidence>
<feature type="domain" description="VRR-NUC" evidence="9">
    <location>
        <begin position="661"/>
        <end position="774"/>
    </location>
</feature>
<keyword evidence="8" id="KW-0227">DNA damage</keyword>
<keyword evidence="5 8" id="KW-0378">Hydrolase</keyword>
<keyword evidence="8" id="KW-0539">Nucleus</keyword>
<dbReference type="GO" id="GO:0004528">
    <property type="term" value="F:phosphodiesterase I activity"/>
    <property type="evidence" value="ECO:0007669"/>
    <property type="project" value="UniProtKB-EC"/>
</dbReference>
<dbReference type="GO" id="GO:0070336">
    <property type="term" value="F:flap-structured DNA binding"/>
    <property type="evidence" value="ECO:0007669"/>
    <property type="project" value="TreeGrafter"/>
</dbReference>
<dbReference type="Gene3D" id="3.40.1350.10">
    <property type="match status" value="1"/>
</dbReference>
<dbReference type="InterPro" id="IPR049126">
    <property type="entry name" value="FAN1-like_TPR"/>
</dbReference>
<dbReference type="InterPro" id="IPR049132">
    <property type="entry name" value="FAN1-like_euk"/>
</dbReference>
<keyword evidence="6 8" id="KW-0460">Magnesium</keyword>
<dbReference type="GO" id="GO:0005634">
    <property type="term" value="C:nucleus"/>
    <property type="evidence" value="ECO:0007669"/>
    <property type="project" value="UniProtKB-SubCell"/>
</dbReference>
<dbReference type="CDD" id="cd22326">
    <property type="entry name" value="FAN1-like"/>
    <property type="match status" value="1"/>
</dbReference>
<dbReference type="GO" id="GO:0046872">
    <property type="term" value="F:metal ion binding"/>
    <property type="evidence" value="ECO:0007669"/>
    <property type="project" value="UniProtKB-KW"/>
</dbReference>
<evidence type="ECO:0000256" key="2">
    <source>
        <dbReference type="ARBA" id="ARBA00005533"/>
    </source>
</evidence>
<dbReference type="GO" id="GO:0017108">
    <property type="term" value="F:5'-flap endonuclease activity"/>
    <property type="evidence" value="ECO:0007669"/>
    <property type="project" value="TreeGrafter"/>
</dbReference>
<dbReference type="OrthoDB" id="76364at2759"/>
<dbReference type="AlphaFoldDB" id="A0A9Q0N3I3"/>
<dbReference type="GO" id="GO:0008409">
    <property type="term" value="F:5'-3' exonuclease activity"/>
    <property type="evidence" value="ECO:0007669"/>
    <property type="project" value="TreeGrafter"/>
</dbReference>
<comment type="caution">
    <text evidence="10">The sequence shown here is derived from an EMBL/GenBank/DDBJ whole genome shotgun (WGS) entry which is preliminary data.</text>
</comment>
<dbReference type="EC" id="3.1.4.1" evidence="8"/>
<dbReference type="Pfam" id="PF21170">
    <property type="entry name" value="FAN1_TPR"/>
    <property type="match status" value="1"/>
</dbReference>
<evidence type="ECO:0000256" key="5">
    <source>
        <dbReference type="ARBA" id="ARBA00022801"/>
    </source>
</evidence>
<dbReference type="EMBL" id="WJQU01000002">
    <property type="protein sequence ID" value="KAJ6642446.1"/>
    <property type="molecule type" value="Genomic_DNA"/>
</dbReference>
<keyword evidence="3 8" id="KW-0540">Nuclease</keyword>
<proteinExistence type="inferred from homology"/>
<evidence type="ECO:0000256" key="8">
    <source>
        <dbReference type="RuleBase" id="RU365033"/>
    </source>
</evidence>
<dbReference type="GO" id="GO:0036297">
    <property type="term" value="P:interstrand cross-link repair"/>
    <property type="evidence" value="ECO:0007669"/>
    <property type="project" value="InterPro"/>
</dbReference>
<evidence type="ECO:0000256" key="4">
    <source>
        <dbReference type="ARBA" id="ARBA00022723"/>
    </source>
</evidence>
<dbReference type="PANTHER" id="PTHR15749">
    <property type="entry name" value="FANCONI-ASSOCIATED NUCLEASE 1"/>
    <property type="match status" value="1"/>
</dbReference>
<evidence type="ECO:0000259" key="9">
    <source>
        <dbReference type="SMART" id="SM00990"/>
    </source>
</evidence>
<dbReference type="InterPro" id="IPR049125">
    <property type="entry name" value="FAN1-like_WH"/>
</dbReference>
<organism evidence="10 11">
    <name type="scientific">Pseudolycoriella hygida</name>
    <dbReference type="NCBI Taxonomy" id="35572"/>
    <lineage>
        <taxon>Eukaryota</taxon>
        <taxon>Metazoa</taxon>
        <taxon>Ecdysozoa</taxon>
        <taxon>Arthropoda</taxon>
        <taxon>Hexapoda</taxon>
        <taxon>Insecta</taxon>
        <taxon>Pterygota</taxon>
        <taxon>Neoptera</taxon>
        <taxon>Endopterygota</taxon>
        <taxon>Diptera</taxon>
        <taxon>Nematocera</taxon>
        <taxon>Sciaroidea</taxon>
        <taxon>Sciaridae</taxon>
        <taxon>Pseudolycoriella</taxon>
    </lineage>
</organism>
<dbReference type="InterPro" id="IPR014883">
    <property type="entry name" value="VRR_NUC"/>
</dbReference>
<keyword evidence="8" id="KW-0234">DNA repair</keyword>
<dbReference type="InterPro" id="IPR011856">
    <property type="entry name" value="tRNA_endonuc-like_dom_sf"/>
</dbReference>
<accession>A0A9Q0N3I3</accession>
<comment type="cofactor">
    <cofactor evidence="8">
        <name>Mg(2+)</name>
        <dbReference type="ChEBI" id="CHEBI:18420"/>
    </cofactor>
    <cofactor evidence="8">
        <name>Mn(2+)</name>
        <dbReference type="ChEBI" id="CHEBI:29035"/>
    </cofactor>
</comment>
<name>A0A9Q0N3I3_9DIPT</name>
<gene>
    <name evidence="10" type="primary">Fan1</name>
    <name evidence="10" type="ORF">Bhyg_07395</name>
</gene>
<evidence type="ECO:0000256" key="7">
    <source>
        <dbReference type="ARBA" id="ARBA00023211"/>
    </source>
</evidence>
<comment type="catalytic activity">
    <reaction evidence="1 8">
        <text>Hydrolytically removes 5'-nucleotides successively from the 3'-hydroxy termini of 3'-hydroxy-terminated oligonucleotides.</text>
        <dbReference type="EC" id="3.1.4.1"/>
    </reaction>
</comment>
<dbReference type="Pfam" id="PF08774">
    <property type="entry name" value="VRR_NUC"/>
    <property type="match status" value="1"/>
</dbReference>
<evidence type="ECO:0000256" key="1">
    <source>
        <dbReference type="ARBA" id="ARBA00000983"/>
    </source>
</evidence>
<comment type="subcellular location">
    <subcellularLocation>
        <location evidence="8">Nucleus</location>
    </subcellularLocation>
</comment>
<keyword evidence="7 8" id="KW-0464">Manganese</keyword>
<dbReference type="PANTHER" id="PTHR15749:SF4">
    <property type="entry name" value="FANCONI-ASSOCIATED NUCLEASE 1"/>
    <property type="match status" value="1"/>
</dbReference>
<keyword evidence="4 8" id="KW-0479">Metal-binding</keyword>
<evidence type="ECO:0000313" key="10">
    <source>
        <dbReference type="EMBL" id="KAJ6642446.1"/>
    </source>
</evidence>
<sequence>MSSKKQQSINNFFQRKEKSYALTDTPLRIKPRSIQRSSNSANVNYNFVDLSNCGVISLLSSDDEDEVRSNTQKTGPIRPAKPKKLELELECKNENLVQVSNSVKTSFEAKSEEFVATNVLLEKQTESLGTGSGQLEEFTDYKLSNFTTMINWVLSDETNYHLFNEEDWSIVETFKSMTVPSQRLYVRLYIRKHRWIRSSKISYPELGGNLELMFEELVQKRLLLPCNVIHNLEEILELLDLPELKTCAKSVNGINLSKATSKQSLISAIIKHAKSSRSIQNYFSRKSLSVEQTILNHVKKMLGSTAFCIDENCGRLFSRMCYLYYPPQVNEDENAVILSQQFFNQLKVQNGELTFPKYTINKKEVIYKAREDLVLFETACRLENKILVAIEKKDFDLLLSQLLPEAESEFHKIFSNRNYASDLMLPAYLRNQTAGHVFTRCLSHIIAVLEQQKQHEKAVEVLRLVYLQDVYCQYYKGKWLERLAIDLDKHLKKPNEALEFIVNGLKDTQVKVGPRYSIYQRGQRLAKSLNPRTPITFSNCSEYDFEKCAEVTITSETLGRNVNGRQNIFTTTNEDGDITCIPVEEAALRHYKKNGFTQGLHSEAIVYHALLNLMLWDAVYSNIPDAFRTCNQSLPLDLSFEDFYQRRSKCIDRRFDEIRNFTSDELTSCLEEVWTQNFGTSSLVSWDALDIQSLQEIASCLGNDVLVAIFKRLCSNFRFTQSGFPDLLVWNPETKMIKAVEVKGPNDTLSSKQILWLNYFNASGFSAEVCYVKSDKHRRK</sequence>
<evidence type="ECO:0000256" key="6">
    <source>
        <dbReference type="ARBA" id="ARBA00022842"/>
    </source>
</evidence>
<dbReference type="InterPro" id="IPR033315">
    <property type="entry name" value="Fan1-like"/>
</dbReference>
<comment type="similarity">
    <text evidence="2 8">Belongs to the FAN1 family.</text>
</comment>
<dbReference type="Proteomes" id="UP001151699">
    <property type="component" value="Chromosome B"/>
</dbReference>
<comment type="function">
    <text evidence="8">Nuclease required for the repair of DNA interstrand cross-links (ICL). Acts as a 5'-3' exonuclease that anchors at a cut end of DNA and cleaves DNA successively at every third nucleotide, allowing to excise an ICL from one strand through flanking incisions.</text>
</comment>
<dbReference type="Pfam" id="PF21315">
    <property type="entry name" value="FAN1_HTH"/>
    <property type="match status" value="1"/>
</dbReference>
<protein>
    <recommendedName>
        <fullName evidence="8">Fanconi-associated nuclease</fullName>
        <ecNumber evidence="8">3.1.4.1</ecNumber>
    </recommendedName>
</protein>
<evidence type="ECO:0000256" key="3">
    <source>
        <dbReference type="ARBA" id="ARBA00022722"/>
    </source>
</evidence>
<keyword evidence="11" id="KW-1185">Reference proteome</keyword>
<dbReference type="SMART" id="SM00990">
    <property type="entry name" value="VRR_NUC"/>
    <property type="match status" value="1"/>
</dbReference>